<sequence length="658" mass="72870">MSYYQSHSYGGGDDNDDNGEENDEEFNAEQTRQKLEQQRDCLVYLIDASPPMHQSLEGDQSAFRAAVAAAAAQYRSRIINDHRDRVAIVLYGVDKANNPLGHPAVLVLQDLDEPSAARIAQLERLAESNDYFEAEIGTTDSYSLSDALWVVNSLFSKSAKKDDHKRVFIMTNTSNPHATNPDMQRLAITRAKDLHSNGAVLYLFGLERVAAPAVSDSVQSDGDAMFGFDFEAFYKDNIIQSSDLSNDDDEDEEEARFFNASGGLAVLTQRVEQKVFKKRSVFKCAMVLGDGLEFGVRGYNLVSEVKPSTHVYLVGATNEEAMIQTSYVCKTTAQQLGKSDMDSYFLFGGQKAVFTADELAKIKNYGEPALRLIGFKPKGTILRKPYYNLKHSTFVVPDEESYSGSSSIFIQLLARCHEREKVVICSYMPRRGVSPRLVALLPQMEEYDEKGNILKPSGFHLIHIPFNDDLRKPPAPEFDIRAKVPLLEPAVKVFNDIIDKTTIKNFTVYNYPNPTLRKHYANLQAVALKRDEAEEIEDSTLPNNTAIQRRIGKFVPDLMETIPAAGDADQVPVKAAPKRKTAAAAADADDGDADVAPKKRSKAAVADGDEEDLVKGAHSRGELNKLTIPILSAFLKQKGQVPQKRKDAIVAQVASLLD</sequence>
<dbReference type="GO" id="GO:0006303">
    <property type="term" value="P:double-strand break repair via nonhomologous end joining"/>
    <property type="evidence" value="ECO:0007669"/>
    <property type="project" value="InterPro"/>
</dbReference>
<comment type="subcellular location">
    <subcellularLocation>
        <location evidence="2">Chromosome</location>
        <location evidence="2">Telomere</location>
    </subcellularLocation>
    <subcellularLocation>
        <location evidence="1">Nucleus</location>
    </subcellularLocation>
</comment>
<keyword evidence="10" id="KW-0158">Chromosome</keyword>
<keyword evidence="14" id="KW-0539">Nucleus</keyword>
<evidence type="ECO:0000256" key="15">
    <source>
        <dbReference type="ARBA" id="ARBA00031811"/>
    </source>
</evidence>
<dbReference type="GO" id="GO:0000723">
    <property type="term" value="P:telomere maintenance"/>
    <property type="evidence" value="ECO:0007669"/>
    <property type="project" value="InterPro"/>
</dbReference>
<dbReference type="GO" id="GO:0000781">
    <property type="term" value="C:chromosome, telomeric region"/>
    <property type="evidence" value="ECO:0007669"/>
    <property type="project" value="UniProtKB-SubCell"/>
</dbReference>
<protein>
    <recommendedName>
        <fullName evidence="4">ATP-dependent DNA helicase II subunit 1</fullName>
    </recommendedName>
    <alternativeName>
        <fullName evidence="15">ATP-dependent DNA helicase II subunit Ku70</fullName>
    </alternativeName>
</protein>
<dbReference type="OrthoDB" id="3249161at2759"/>
<dbReference type="Proteomes" id="UP000320333">
    <property type="component" value="Unassembled WGS sequence"/>
</dbReference>
<dbReference type="InterPro" id="IPR006164">
    <property type="entry name" value="DNA_bd_Ku70/Ku80"/>
</dbReference>
<dbReference type="GO" id="GO:0016787">
    <property type="term" value="F:hydrolase activity"/>
    <property type="evidence" value="ECO:0007669"/>
    <property type="project" value="UniProtKB-KW"/>
</dbReference>
<gene>
    <name evidence="18" type="ORF">CcCBS67573_g02101</name>
</gene>
<dbReference type="GO" id="GO:0042162">
    <property type="term" value="F:telomeric DNA binding"/>
    <property type="evidence" value="ECO:0007669"/>
    <property type="project" value="InterPro"/>
</dbReference>
<evidence type="ECO:0000313" key="18">
    <source>
        <dbReference type="EMBL" id="TPX76625.1"/>
    </source>
</evidence>
<proteinExistence type="inferred from homology"/>
<feature type="region of interest" description="Disordered" evidence="16">
    <location>
        <begin position="1"/>
        <end position="33"/>
    </location>
</feature>
<evidence type="ECO:0000256" key="7">
    <source>
        <dbReference type="ARBA" id="ARBA00022801"/>
    </source>
</evidence>
<dbReference type="InterPro" id="IPR036465">
    <property type="entry name" value="vWFA_dom_sf"/>
</dbReference>
<dbReference type="AlphaFoldDB" id="A0A507FLX2"/>
<evidence type="ECO:0000256" key="6">
    <source>
        <dbReference type="ARBA" id="ARBA00022763"/>
    </source>
</evidence>
<evidence type="ECO:0000256" key="8">
    <source>
        <dbReference type="ARBA" id="ARBA00022806"/>
    </source>
</evidence>
<dbReference type="NCBIfam" id="TIGR00578">
    <property type="entry name" value="ku70"/>
    <property type="match status" value="1"/>
</dbReference>
<evidence type="ECO:0000256" key="11">
    <source>
        <dbReference type="ARBA" id="ARBA00023125"/>
    </source>
</evidence>
<evidence type="ECO:0000256" key="2">
    <source>
        <dbReference type="ARBA" id="ARBA00004574"/>
    </source>
</evidence>
<dbReference type="EMBL" id="QEAP01000041">
    <property type="protein sequence ID" value="TPX76625.1"/>
    <property type="molecule type" value="Genomic_DNA"/>
</dbReference>
<evidence type="ECO:0000256" key="3">
    <source>
        <dbReference type="ARBA" id="ARBA00005240"/>
    </source>
</evidence>
<dbReference type="STRING" id="246404.A0A507FLX2"/>
<evidence type="ECO:0000259" key="17">
    <source>
        <dbReference type="SMART" id="SM00559"/>
    </source>
</evidence>
<dbReference type="GO" id="GO:0003678">
    <property type="term" value="F:DNA helicase activity"/>
    <property type="evidence" value="ECO:0007669"/>
    <property type="project" value="InterPro"/>
</dbReference>
<dbReference type="FunFam" id="2.40.290.10:FF:000001">
    <property type="entry name" value="X-ray repair cross complementing 6"/>
    <property type="match status" value="1"/>
</dbReference>
<dbReference type="GO" id="GO:0003690">
    <property type="term" value="F:double-stranded DNA binding"/>
    <property type="evidence" value="ECO:0007669"/>
    <property type="project" value="TreeGrafter"/>
</dbReference>
<keyword evidence="9" id="KW-0067">ATP-binding</keyword>
<dbReference type="SMART" id="SM00559">
    <property type="entry name" value="Ku78"/>
    <property type="match status" value="1"/>
</dbReference>
<comment type="caution">
    <text evidence="18">The sequence shown here is derived from an EMBL/GenBank/DDBJ whole genome shotgun (WGS) entry which is preliminary data.</text>
</comment>
<accession>A0A507FLX2</accession>
<keyword evidence="7" id="KW-0378">Hydrolase</keyword>
<evidence type="ECO:0000256" key="4">
    <source>
        <dbReference type="ARBA" id="ARBA00021796"/>
    </source>
</evidence>
<evidence type="ECO:0000256" key="9">
    <source>
        <dbReference type="ARBA" id="ARBA00022840"/>
    </source>
</evidence>
<dbReference type="InterPro" id="IPR005160">
    <property type="entry name" value="Ku_C"/>
</dbReference>
<keyword evidence="13" id="KW-0234">DNA repair</keyword>
<dbReference type="CDD" id="cd00788">
    <property type="entry name" value="KU70"/>
    <property type="match status" value="1"/>
</dbReference>
<dbReference type="PANTHER" id="PTHR12604">
    <property type="entry name" value="KU AUTOANTIGEN DNA HELICASE"/>
    <property type="match status" value="1"/>
</dbReference>
<dbReference type="GO" id="GO:0005524">
    <property type="term" value="F:ATP binding"/>
    <property type="evidence" value="ECO:0007669"/>
    <property type="project" value="UniProtKB-KW"/>
</dbReference>
<dbReference type="Gene3D" id="3.40.50.410">
    <property type="entry name" value="von Willebrand factor, type A domain"/>
    <property type="match status" value="1"/>
</dbReference>
<organism evidence="18 19">
    <name type="scientific">Chytriomyces confervae</name>
    <dbReference type="NCBI Taxonomy" id="246404"/>
    <lineage>
        <taxon>Eukaryota</taxon>
        <taxon>Fungi</taxon>
        <taxon>Fungi incertae sedis</taxon>
        <taxon>Chytridiomycota</taxon>
        <taxon>Chytridiomycota incertae sedis</taxon>
        <taxon>Chytridiomycetes</taxon>
        <taxon>Chytridiales</taxon>
        <taxon>Chytriomycetaceae</taxon>
        <taxon>Chytriomyces</taxon>
    </lineage>
</organism>
<keyword evidence="6" id="KW-0227">DNA damage</keyword>
<reference evidence="18 19" key="1">
    <citation type="journal article" date="2019" name="Sci. Rep.">
        <title>Comparative genomics of chytrid fungi reveal insights into the obligate biotrophic and pathogenic lifestyle of Synchytrium endobioticum.</title>
        <authorList>
            <person name="van de Vossenberg B.T.L.H."/>
            <person name="Warris S."/>
            <person name="Nguyen H.D.T."/>
            <person name="van Gent-Pelzer M.P.E."/>
            <person name="Joly D.L."/>
            <person name="van de Geest H.C."/>
            <person name="Bonants P.J.M."/>
            <person name="Smith D.S."/>
            <person name="Levesque C.A."/>
            <person name="van der Lee T.A.J."/>
        </authorList>
    </citation>
    <scope>NUCLEOTIDE SEQUENCE [LARGE SCALE GENOMIC DNA]</scope>
    <source>
        <strain evidence="18 19">CBS 675.73</strain>
    </source>
</reference>
<feature type="compositionally biased region" description="Acidic residues" evidence="16">
    <location>
        <begin position="13"/>
        <end position="27"/>
    </location>
</feature>
<dbReference type="Pfam" id="PF03730">
    <property type="entry name" value="Ku_C"/>
    <property type="match status" value="1"/>
</dbReference>
<keyword evidence="8" id="KW-0347">Helicase</keyword>
<dbReference type="GO" id="GO:0006310">
    <property type="term" value="P:DNA recombination"/>
    <property type="evidence" value="ECO:0007669"/>
    <property type="project" value="UniProtKB-KW"/>
</dbReference>
<evidence type="ECO:0000256" key="12">
    <source>
        <dbReference type="ARBA" id="ARBA00023172"/>
    </source>
</evidence>
<keyword evidence="10" id="KW-0779">Telomere</keyword>
<name>A0A507FLX2_9FUNG</name>
<dbReference type="GO" id="GO:0003684">
    <property type="term" value="F:damaged DNA binding"/>
    <property type="evidence" value="ECO:0007669"/>
    <property type="project" value="InterPro"/>
</dbReference>
<evidence type="ECO:0000313" key="19">
    <source>
        <dbReference type="Proteomes" id="UP000320333"/>
    </source>
</evidence>
<dbReference type="InterPro" id="IPR005161">
    <property type="entry name" value="Ku_N"/>
</dbReference>
<evidence type="ECO:0000256" key="14">
    <source>
        <dbReference type="ARBA" id="ARBA00023242"/>
    </source>
</evidence>
<dbReference type="Gene3D" id="4.10.970.10">
    <property type="entry name" value="Ku70, bridge and pillars"/>
    <property type="match status" value="1"/>
</dbReference>
<dbReference type="InterPro" id="IPR027388">
    <property type="entry name" value="Ku70_bridge/pillars_dom_sf"/>
</dbReference>
<feature type="region of interest" description="Disordered" evidence="16">
    <location>
        <begin position="582"/>
        <end position="616"/>
    </location>
</feature>
<dbReference type="SUPFAM" id="SSF100939">
    <property type="entry name" value="SPOC domain-like"/>
    <property type="match status" value="1"/>
</dbReference>
<dbReference type="Gene3D" id="1.10.1600.10">
    <property type="match status" value="1"/>
</dbReference>
<evidence type="ECO:0000256" key="1">
    <source>
        <dbReference type="ARBA" id="ARBA00004123"/>
    </source>
</evidence>
<dbReference type="PANTHER" id="PTHR12604:SF2">
    <property type="entry name" value="X-RAY REPAIR CROSS-COMPLEMENTING PROTEIN 6"/>
    <property type="match status" value="1"/>
</dbReference>
<dbReference type="PIRSF" id="PIRSF003033">
    <property type="entry name" value="Ku70"/>
    <property type="match status" value="1"/>
</dbReference>
<evidence type="ECO:0000256" key="5">
    <source>
        <dbReference type="ARBA" id="ARBA00022741"/>
    </source>
</evidence>
<keyword evidence="12" id="KW-0233">DNA recombination</keyword>
<dbReference type="GO" id="GO:0043564">
    <property type="term" value="C:Ku70:Ku80 complex"/>
    <property type="evidence" value="ECO:0007669"/>
    <property type="project" value="InterPro"/>
</dbReference>
<comment type="similarity">
    <text evidence="3">Belongs to the ku70 family.</text>
</comment>
<dbReference type="InterPro" id="IPR016194">
    <property type="entry name" value="SPOC-like_C_dom_sf"/>
</dbReference>
<keyword evidence="11" id="KW-0238">DNA-binding</keyword>
<evidence type="ECO:0000256" key="16">
    <source>
        <dbReference type="SAM" id="MobiDB-lite"/>
    </source>
</evidence>
<evidence type="ECO:0000256" key="10">
    <source>
        <dbReference type="ARBA" id="ARBA00022895"/>
    </source>
</evidence>
<dbReference type="Gene3D" id="2.40.290.10">
    <property type="match status" value="1"/>
</dbReference>
<feature type="domain" description="Ku" evidence="17">
    <location>
        <begin position="333"/>
        <end position="481"/>
    </location>
</feature>
<dbReference type="Pfam" id="PF02735">
    <property type="entry name" value="Ku"/>
    <property type="match status" value="1"/>
</dbReference>
<keyword evidence="19" id="KW-1185">Reference proteome</keyword>
<dbReference type="SUPFAM" id="SSF53300">
    <property type="entry name" value="vWA-like"/>
    <property type="match status" value="1"/>
</dbReference>
<dbReference type="Pfam" id="PF03731">
    <property type="entry name" value="Ku_N"/>
    <property type="match status" value="1"/>
</dbReference>
<dbReference type="InterPro" id="IPR047087">
    <property type="entry name" value="KU70_core_dom"/>
</dbReference>
<evidence type="ECO:0000256" key="13">
    <source>
        <dbReference type="ARBA" id="ARBA00023204"/>
    </source>
</evidence>
<dbReference type="InterPro" id="IPR006165">
    <property type="entry name" value="Ku70"/>
</dbReference>
<keyword evidence="5" id="KW-0547">Nucleotide-binding</keyword>